<organism evidence="4 5">
    <name type="scientific">Reyranella soli</name>
    <dbReference type="NCBI Taxonomy" id="1230389"/>
    <lineage>
        <taxon>Bacteria</taxon>
        <taxon>Pseudomonadati</taxon>
        <taxon>Pseudomonadota</taxon>
        <taxon>Alphaproteobacteria</taxon>
        <taxon>Hyphomicrobiales</taxon>
        <taxon>Reyranellaceae</taxon>
        <taxon>Reyranella</taxon>
    </lineage>
</organism>
<keyword evidence="5" id="KW-1185">Reference proteome</keyword>
<dbReference type="InterPro" id="IPR013815">
    <property type="entry name" value="ATP_grasp_subdomain_1"/>
</dbReference>
<evidence type="ECO:0000313" key="4">
    <source>
        <dbReference type="EMBL" id="GEP52920.1"/>
    </source>
</evidence>
<dbReference type="Proteomes" id="UP000321058">
    <property type="component" value="Unassembled WGS sequence"/>
</dbReference>
<evidence type="ECO:0000313" key="5">
    <source>
        <dbReference type="Proteomes" id="UP000321058"/>
    </source>
</evidence>
<dbReference type="SUPFAM" id="SSF56059">
    <property type="entry name" value="Glutathione synthetase ATP-binding domain-like"/>
    <property type="match status" value="1"/>
</dbReference>
<dbReference type="AlphaFoldDB" id="A0A512N1Q7"/>
<dbReference type="GO" id="GO:0004363">
    <property type="term" value="F:glutathione synthase activity"/>
    <property type="evidence" value="ECO:0007669"/>
    <property type="project" value="InterPro"/>
</dbReference>
<feature type="region of interest" description="Disordered" evidence="2">
    <location>
        <begin position="285"/>
        <end position="327"/>
    </location>
</feature>
<sequence length="327" mass="35113">MAGTIVLATAADQPDITASDELYAAALRRRGFEVLGAAWNGPRAAFDGAAAVVLRSTWGYYRAAAEFSAWTEAIAASTRLFNPIGLVRWNLRKDYLGKLATAGIRTPGTRIVARDVATIEKVFDETGWQCAVVKPATGGGGHSVELLSRDTVADAVPGLAAGDVLVQEFLPEIADGELSMVYFDGVFSHAVRKRPPKGEFRSNSRYGPTRAAESPADEVAEQGAAALRALPEMPLYARVDGVVRDGALIVIEVEVLEPSLFMEFDPPSAERFAEATAKRLRQSAMTFAPSSRPEPSPSTSLGTGYARRSGGTSSLRQAAYCREMRRR</sequence>
<dbReference type="PROSITE" id="PS50975">
    <property type="entry name" value="ATP_GRASP"/>
    <property type="match status" value="1"/>
</dbReference>
<dbReference type="Gene3D" id="3.30.470.20">
    <property type="entry name" value="ATP-grasp fold, B domain"/>
    <property type="match status" value="1"/>
</dbReference>
<evidence type="ECO:0000256" key="2">
    <source>
        <dbReference type="SAM" id="MobiDB-lite"/>
    </source>
</evidence>
<dbReference type="GO" id="GO:0005524">
    <property type="term" value="F:ATP binding"/>
    <property type="evidence" value="ECO:0007669"/>
    <property type="project" value="UniProtKB-UniRule"/>
</dbReference>
<proteinExistence type="predicted"/>
<dbReference type="InterPro" id="IPR004218">
    <property type="entry name" value="GSHS_ATP-bd"/>
</dbReference>
<dbReference type="EMBL" id="BKAJ01000003">
    <property type="protein sequence ID" value="GEP52920.1"/>
    <property type="molecule type" value="Genomic_DNA"/>
</dbReference>
<feature type="region of interest" description="Disordered" evidence="2">
    <location>
        <begin position="194"/>
        <end position="218"/>
    </location>
</feature>
<evidence type="ECO:0000256" key="1">
    <source>
        <dbReference type="PROSITE-ProRule" id="PRU00409"/>
    </source>
</evidence>
<dbReference type="GO" id="GO:0046872">
    <property type="term" value="F:metal ion binding"/>
    <property type="evidence" value="ECO:0007669"/>
    <property type="project" value="InterPro"/>
</dbReference>
<keyword evidence="1" id="KW-0067">ATP-binding</keyword>
<protein>
    <recommendedName>
        <fullName evidence="3">ATP-grasp domain-containing protein</fullName>
    </recommendedName>
</protein>
<feature type="compositionally biased region" description="Low complexity" evidence="2">
    <location>
        <begin position="289"/>
        <end position="300"/>
    </location>
</feature>
<dbReference type="PANTHER" id="PTHR39217:SF1">
    <property type="entry name" value="GLUTATHIONE SYNTHETASE"/>
    <property type="match status" value="1"/>
</dbReference>
<dbReference type="Gene3D" id="3.30.1490.20">
    <property type="entry name" value="ATP-grasp fold, A domain"/>
    <property type="match status" value="1"/>
</dbReference>
<reference evidence="4 5" key="1">
    <citation type="submission" date="2019-07" db="EMBL/GenBank/DDBJ databases">
        <title>Whole genome shotgun sequence of Reyranella soli NBRC 108950.</title>
        <authorList>
            <person name="Hosoyama A."/>
            <person name="Uohara A."/>
            <person name="Ohji S."/>
            <person name="Ichikawa N."/>
        </authorList>
    </citation>
    <scope>NUCLEOTIDE SEQUENCE [LARGE SCALE GENOMIC DNA]</scope>
    <source>
        <strain evidence="4 5">NBRC 108950</strain>
    </source>
</reference>
<gene>
    <name evidence="4" type="ORF">RSO01_00860</name>
</gene>
<name>A0A512N1Q7_9HYPH</name>
<dbReference type="Pfam" id="PF02955">
    <property type="entry name" value="GSH-S_ATP"/>
    <property type="match status" value="1"/>
</dbReference>
<dbReference type="OrthoDB" id="3373978at2"/>
<comment type="caution">
    <text evidence="4">The sequence shown here is derived from an EMBL/GenBank/DDBJ whole genome shotgun (WGS) entry which is preliminary data.</text>
</comment>
<dbReference type="InterPro" id="IPR053191">
    <property type="entry name" value="DcsG_Biosynth_Enzyme"/>
</dbReference>
<evidence type="ECO:0000259" key="3">
    <source>
        <dbReference type="PROSITE" id="PS50975"/>
    </source>
</evidence>
<keyword evidence="1" id="KW-0547">Nucleotide-binding</keyword>
<dbReference type="PANTHER" id="PTHR39217">
    <property type="match status" value="1"/>
</dbReference>
<accession>A0A512N1Q7</accession>
<feature type="domain" description="ATP-grasp" evidence="3">
    <location>
        <begin position="96"/>
        <end position="289"/>
    </location>
</feature>
<dbReference type="InterPro" id="IPR011761">
    <property type="entry name" value="ATP-grasp"/>
</dbReference>
<dbReference type="RefSeq" id="WP_147145042.1">
    <property type="nucleotide sequence ID" value="NZ_BKAJ01000003.1"/>
</dbReference>